<feature type="binding site" evidence="4">
    <location>
        <position position="484"/>
    </location>
    <ligand>
        <name>Zn(2+)</name>
        <dbReference type="ChEBI" id="CHEBI:29105"/>
    </ligand>
</feature>
<dbReference type="GO" id="GO:0046872">
    <property type="term" value="F:metal ion binding"/>
    <property type="evidence" value="ECO:0007669"/>
    <property type="project" value="UniProtKB-KW"/>
</dbReference>
<keyword evidence="10" id="KW-1185">Reference proteome</keyword>
<dbReference type="AlphaFoldDB" id="A0A2T0GRW6"/>
<feature type="active site" description="Nucleophile" evidence="3">
    <location>
        <position position="290"/>
    </location>
</feature>
<feature type="region of interest" description="Disordered" evidence="6">
    <location>
        <begin position="667"/>
        <end position="698"/>
    </location>
</feature>
<evidence type="ECO:0000256" key="4">
    <source>
        <dbReference type="PIRSR" id="PIRSR606823-2"/>
    </source>
</evidence>
<dbReference type="STRING" id="1050202.GCA_000384035_02945"/>
<feature type="binding site" evidence="4">
    <location>
        <position position="238"/>
    </location>
    <ligand>
        <name>Zn(2+)</name>
        <dbReference type="ChEBI" id="CHEBI:29105"/>
    </ligand>
</feature>
<evidence type="ECO:0000256" key="1">
    <source>
        <dbReference type="ARBA" id="ARBA00009835"/>
    </source>
</evidence>
<evidence type="ECO:0000256" key="6">
    <source>
        <dbReference type="SAM" id="MobiDB-lite"/>
    </source>
</evidence>
<feature type="domain" description="Neutral/alkaline non-lysosomal ceramidase N-terminal" evidence="7">
    <location>
        <begin position="37"/>
        <end position="513"/>
    </location>
</feature>
<dbReference type="RefSeq" id="WP_106115206.1">
    <property type="nucleotide sequence ID" value="NZ_PVSR01000053.1"/>
</dbReference>
<organism evidence="9 10">
    <name type="scientific">Actinopolyspora mortivallis</name>
    <dbReference type="NCBI Taxonomy" id="33906"/>
    <lineage>
        <taxon>Bacteria</taxon>
        <taxon>Bacillati</taxon>
        <taxon>Actinomycetota</taxon>
        <taxon>Actinomycetes</taxon>
        <taxon>Actinopolysporales</taxon>
        <taxon>Actinopolysporaceae</taxon>
        <taxon>Actinopolyspora</taxon>
    </lineage>
</organism>
<evidence type="ECO:0000259" key="8">
    <source>
        <dbReference type="Pfam" id="PF17048"/>
    </source>
</evidence>
<dbReference type="InterPro" id="IPR031331">
    <property type="entry name" value="NEUT/ALK_ceramidase_C"/>
</dbReference>
<evidence type="ECO:0000313" key="9">
    <source>
        <dbReference type="EMBL" id="PRW61858.1"/>
    </source>
</evidence>
<protein>
    <recommendedName>
        <fullName evidence="5">Neutral ceramidase</fullName>
        <ecNumber evidence="5">3.5.1.23</ecNumber>
    </recommendedName>
</protein>
<dbReference type="GO" id="GO:0016020">
    <property type="term" value="C:membrane"/>
    <property type="evidence" value="ECO:0007669"/>
    <property type="project" value="GOC"/>
</dbReference>
<feature type="domain" description="Neutral/alkaline non-lysosomal ceramidase C-terminal" evidence="8">
    <location>
        <begin position="515"/>
        <end position="674"/>
    </location>
</feature>
<feature type="binding site" evidence="4">
    <location>
        <position position="448"/>
    </location>
    <ligand>
        <name>Zn(2+)</name>
        <dbReference type="ChEBI" id="CHEBI:29105"/>
    </ligand>
</feature>
<evidence type="ECO:0000256" key="3">
    <source>
        <dbReference type="PIRSR" id="PIRSR606823-1"/>
    </source>
</evidence>
<sequence length="698" mass="75427">MESTDALGRRPLLKAGLATLLGTASTPSASAESRDPYLLGRGIADVTGQAAENGMMGYARLGQRTSGIHQRQRARAFAIAERDAPDRRVALVVVDAGMIFGCVREAVLARLSERLGDRYTQSNLLLTATHTHAGPGGFSCHTLYNVTTLGFQPGTFESLVAGITDSVVRAEDDLAPGRLRLARAALTDASVNRSRRAFERNPVADKRHFPGAIDPTTTLLCLERSGRTVGVVNWFATHATSLSPDNTLISGDNKGYAAYHWEREVSGVDYREPSPGFVAAFAQSNSADMSPNLELRPGTGPTDDEFANTRIIGQRQYAAAAELVHAARPVHGRIDHRASTVDMSATRVDGSFTGDGREHTTCAATLGASFAAGAEDGPGPSFFEEGAGNNPFFGTISRALYRASPELRSRQAPKEILLPVGPMGWVPHVLPIQLVRVGELYLAALPQEVSIVGGLRLRRTVARRLGTDPDNVLVAGYANDYAGYLTTPEEYDQQDYEGGHTMFGRWSLPAYQQEFARLASDMAAGEPSAPGPSPEDNPRGGRVRLQPGVVLDAPPAGRNFGDVLREPRRQYRAGESVRVAFVSAHPNNNPRRGDSFLLVQRRSASGWRTVADDGDWSTTYRWERSGIASSTATITWRIPEGTPGGLYRIVHRGDAKQAFGGTVSFSGTSRQFRVGPASDQSPDPLRRQDSTASIRYRW</sequence>
<dbReference type="GO" id="GO:0046512">
    <property type="term" value="P:sphingosine biosynthetic process"/>
    <property type="evidence" value="ECO:0007669"/>
    <property type="project" value="TreeGrafter"/>
</dbReference>
<comment type="cofactor">
    <cofactor evidence="4">
        <name>Zn(2+)</name>
        <dbReference type="ChEBI" id="CHEBI:29105"/>
    </cofactor>
    <text evidence="4">Binds 1 zinc ion per subunit.</text>
</comment>
<feature type="region of interest" description="Disordered" evidence="6">
    <location>
        <begin position="522"/>
        <end position="544"/>
    </location>
</feature>
<name>A0A2T0GRW6_ACTMO</name>
<dbReference type="GO" id="GO:0042759">
    <property type="term" value="P:long-chain fatty acid biosynthetic process"/>
    <property type="evidence" value="ECO:0007669"/>
    <property type="project" value="TreeGrafter"/>
</dbReference>
<dbReference type="Proteomes" id="UP000239352">
    <property type="component" value="Unassembled WGS sequence"/>
</dbReference>
<keyword evidence="4" id="KW-0862">Zinc</keyword>
<dbReference type="PROSITE" id="PS51318">
    <property type="entry name" value="TAT"/>
    <property type="match status" value="1"/>
</dbReference>
<dbReference type="GO" id="GO:0046514">
    <property type="term" value="P:ceramide catabolic process"/>
    <property type="evidence" value="ECO:0007669"/>
    <property type="project" value="InterPro"/>
</dbReference>
<dbReference type="InterPro" id="IPR006823">
    <property type="entry name" value="Ceramidase_alk"/>
</dbReference>
<proteinExistence type="inferred from homology"/>
<evidence type="ECO:0000256" key="5">
    <source>
        <dbReference type="RuleBase" id="RU366019"/>
    </source>
</evidence>
<comment type="catalytic activity">
    <reaction evidence="5">
        <text>an N-acylsphing-4-enine + H2O = sphing-4-enine + a fatty acid</text>
        <dbReference type="Rhea" id="RHEA:20856"/>
        <dbReference type="ChEBI" id="CHEBI:15377"/>
        <dbReference type="ChEBI" id="CHEBI:28868"/>
        <dbReference type="ChEBI" id="CHEBI:52639"/>
        <dbReference type="ChEBI" id="CHEBI:57756"/>
        <dbReference type="EC" id="3.5.1.23"/>
    </reaction>
</comment>
<comment type="caution">
    <text evidence="9">The sequence shown here is derived from an EMBL/GenBank/DDBJ whole genome shotgun (WGS) entry which is preliminary data.</text>
</comment>
<evidence type="ECO:0000259" key="7">
    <source>
        <dbReference type="Pfam" id="PF04734"/>
    </source>
</evidence>
<dbReference type="EMBL" id="PVSR01000053">
    <property type="protein sequence ID" value="PRW61858.1"/>
    <property type="molecule type" value="Genomic_DNA"/>
</dbReference>
<gene>
    <name evidence="9" type="ORF">CEP50_18535</name>
</gene>
<feature type="binding site" evidence="4">
    <location>
        <position position="130"/>
    </location>
    <ligand>
        <name>Zn(2+)</name>
        <dbReference type="ChEBI" id="CHEBI:29105"/>
    </ligand>
</feature>
<comment type="similarity">
    <text evidence="1 5">Belongs to the neutral ceramidase family.</text>
</comment>
<keyword evidence="2 5" id="KW-0378">Hydrolase</keyword>
<evidence type="ECO:0000256" key="2">
    <source>
        <dbReference type="ARBA" id="ARBA00022801"/>
    </source>
</evidence>
<dbReference type="GO" id="GO:0017040">
    <property type="term" value="F:N-acylsphingosine amidohydrolase activity"/>
    <property type="evidence" value="ECO:0007669"/>
    <property type="project" value="UniProtKB-UniRule"/>
</dbReference>
<keyword evidence="5" id="KW-0746">Sphingolipid metabolism</keyword>
<dbReference type="PANTHER" id="PTHR12670:SF1">
    <property type="entry name" value="NEUTRAL CERAMIDASE"/>
    <property type="match status" value="1"/>
</dbReference>
<dbReference type="InterPro" id="IPR038445">
    <property type="entry name" value="NCDase_C_sf"/>
</dbReference>
<accession>A0A2T0GRW6</accession>
<dbReference type="FunCoup" id="A0A2T0GRW6">
    <property type="interactions" value="90"/>
</dbReference>
<reference evidence="9 10" key="1">
    <citation type="submission" date="2018-03" db="EMBL/GenBank/DDBJ databases">
        <title>Actinopolyspora mortivallis from Sahara, screening for active biomolecules.</title>
        <authorList>
            <person name="Selama O."/>
            <person name="Wellington E.M.H."/>
            <person name="Hacene H."/>
        </authorList>
    </citation>
    <scope>NUCLEOTIDE SEQUENCE [LARGE SCALE GENOMIC DNA]</scope>
    <source>
        <strain evidence="9 10">M5A</strain>
    </source>
</reference>
<dbReference type="EC" id="3.5.1.23" evidence="5"/>
<keyword evidence="4" id="KW-0479">Metal-binding</keyword>
<dbReference type="Pfam" id="PF04734">
    <property type="entry name" value="Ceramidase_alk"/>
    <property type="match status" value="1"/>
</dbReference>
<dbReference type="InParanoid" id="A0A2T0GRW6"/>
<keyword evidence="5" id="KW-0443">Lipid metabolism</keyword>
<dbReference type="Gene3D" id="2.60.40.2300">
    <property type="entry name" value="Neutral/alkaline non-lysosomal ceramidase, C-terminal domain"/>
    <property type="match status" value="1"/>
</dbReference>
<dbReference type="InterPro" id="IPR006311">
    <property type="entry name" value="TAT_signal"/>
</dbReference>
<dbReference type="Pfam" id="PF17048">
    <property type="entry name" value="Ceramidse_alk_C"/>
    <property type="match status" value="1"/>
</dbReference>
<evidence type="ECO:0000313" key="10">
    <source>
        <dbReference type="Proteomes" id="UP000239352"/>
    </source>
</evidence>
<dbReference type="PANTHER" id="PTHR12670">
    <property type="entry name" value="CERAMIDASE"/>
    <property type="match status" value="1"/>
</dbReference>
<dbReference type="GO" id="GO:0005576">
    <property type="term" value="C:extracellular region"/>
    <property type="evidence" value="ECO:0007669"/>
    <property type="project" value="TreeGrafter"/>
</dbReference>
<dbReference type="InterPro" id="IPR031329">
    <property type="entry name" value="NEUT/ALK_ceramidase_N"/>
</dbReference>